<evidence type="ECO:0000313" key="1">
    <source>
        <dbReference type="EMBL" id="MCF1750105.1"/>
    </source>
</evidence>
<keyword evidence="1" id="KW-0378">Hydrolase</keyword>
<gene>
    <name evidence="1" type="ORF">L0U89_03410</name>
</gene>
<dbReference type="SUPFAM" id="SSF81296">
    <property type="entry name" value="E set domains"/>
    <property type="match status" value="1"/>
</dbReference>
<comment type="caution">
    <text evidence="1">The sequence shown here is derived from an EMBL/GenBank/DDBJ whole genome shotgun (WGS) entry which is preliminary data.</text>
</comment>
<dbReference type="InterPro" id="IPR014756">
    <property type="entry name" value="Ig_E-set"/>
</dbReference>
<sequence length="392" mass="45662">MTHTKTGISPAPADFPVPHTGLVIRLKTPEDDERPVYISGNFNNWATQDRHFQMQKVSEGLYIFQFPQDFQYPEELAYKFTKGDWSDVEIDKYGSRTPNRYTKLKVGVQEEFVERWRHNWLPYKDRFLPKVQILSKEVEIPQLNKKRRVWVLLPHDYQQNSARYPVLYLQDAQNLFNEKSPFGNWEIDKKLAVMAEYGIGNIIIVAIEHGEKERVLEYNVGRTILGQGDGKKYIRFVTDTLKPLIDKTYRTLPDREHTGIGGSSMGGLVSFLAGIMYPEVYGKLMIFSPSLWVIPKIKFSFLDIFDPMQTRIYLYAGANESETMLKEVKKLKKRLLKRKVLKENLEIQVSVNPEGKHNETYWSDEFPKAIEWLFFSDRAGTDDLEDTAKETA</sequence>
<dbReference type="EMBL" id="JAKEVZ010000002">
    <property type="protein sequence ID" value="MCF1750105.1"/>
    <property type="molecule type" value="Genomic_DNA"/>
</dbReference>
<dbReference type="Proteomes" id="UP001201449">
    <property type="component" value="Unassembled WGS sequence"/>
</dbReference>
<dbReference type="PANTHER" id="PTHR48098:SF6">
    <property type="entry name" value="FERRI-BACILLIBACTIN ESTERASE BESA"/>
    <property type="match status" value="1"/>
</dbReference>
<dbReference type="GO" id="GO:0016787">
    <property type="term" value="F:hydrolase activity"/>
    <property type="evidence" value="ECO:0007669"/>
    <property type="project" value="UniProtKB-KW"/>
</dbReference>
<dbReference type="InterPro" id="IPR013783">
    <property type="entry name" value="Ig-like_fold"/>
</dbReference>
<name>A0ABS9BRJ6_9BACT</name>
<dbReference type="RefSeq" id="WP_008623434.1">
    <property type="nucleotide sequence ID" value="NZ_JAKEVZ010000002.1"/>
</dbReference>
<dbReference type="InterPro" id="IPR029058">
    <property type="entry name" value="AB_hydrolase_fold"/>
</dbReference>
<proteinExistence type="predicted"/>
<dbReference type="InterPro" id="IPR050583">
    <property type="entry name" value="Mycobacterial_A85_antigen"/>
</dbReference>
<evidence type="ECO:0000313" key="2">
    <source>
        <dbReference type="Proteomes" id="UP001201449"/>
    </source>
</evidence>
<protein>
    <submittedName>
        <fullName evidence="1">Alpha/beta hydrolase</fullName>
    </submittedName>
</protein>
<dbReference type="InterPro" id="IPR000801">
    <property type="entry name" value="Esterase-like"/>
</dbReference>
<dbReference type="SUPFAM" id="SSF53474">
    <property type="entry name" value="alpha/beta-Hydrolases"/>
    <property type="match status" value="1"/>
</dbReference>
<keyword evidence="2" id="KW-1185">Reference proteome</keyword>
<reference evidence="1 2" key="1">
    <citation type="submission" date="2022-01" db="EMBL/GenBank/DDBJ databases">
        <title>Mariniradius saccharolyticus sp. nov., isolated from sediment of a river.</title>
        <authorList>
            <person name="Liu H."/>
        </authorList>
    </citation>
    <scope>NUCLEOTIDE SEQUENCE [LARGE SCALE GENOMIC DNA]</scope>
    <source>
        <strain evidence="1 2">RY-2</strain>
    </source>
</reference>
<dbReference type="Pfam" id="PF00756">
    <property type="entry name" value="Esterase"/>
    <property type="match status" value="1"/>
</dbReference>
<dbReference type="Gene3D" id="3.40.50.1820">
    <property type="entry name" value="alpha/beta hydrolase"/>
    <property type="match status" value="1"/>
</dbReference>
<organism evidence="1 2">
    <name type="scientific">Mariniradius sediminis</name>
    <dbReference type="NCBI Taxonomy" id="2909237"/>
    <lineage>
        <taxon>Bacteria</taxon>
        <taxon>Pseudomonadati</taxon>
        <taxon>Bacteroidota</taxon>
        <taxon>Cytophagia</taxon>
        <taxon>Cytophagales</taxon>
        <taxon>Cyclobacteriaceae</taxon>
        <taxon>Mariniradius</taxon>
    </lineage>
</organism>
<dbReference type="PANTHER" id="PTHR48098">
    <property type="entry name" value="ENTEROCHELIN ESTERASE-RELATED"/>
    <property type="match status" value="1"/>
</dbReference>
<dbReference type="Gene3D" id="2.60.40.10">
    <property type="entry name" value="Immunoglobulins"/>
    <property type="match status" value="1"/>
</dbReference>
<accession>A0ABS9BRJ6</accession>